<dbReference type="PANTHER" id="PTHR36509:SF2">
    <property type="entry name" value="BLL3101 PROTEIN"/>
    <property type="match status" value="1"/>
</dbReference>
<feature type="domain" description="DUF1254" evidence="2">
    <location>
        <begin position="108"/>
        <end position="237"/>
    </location>
</feature>
<dbReference type="KEGG" id="mflu:HZU40_26395"/>
<dbReference type="Gene3D" id="2.60.40.1610">
    <property type="entry name" value="Domain of unknown function DUF1254"/>
    <property type="match status" value="1"/>
</dbReference>
<proteinExistence type="predicted"/>
<dbReference type="Pfam" id="PF06863">
    <property type="entry name" value="DUF1254"/>
    <property type="match status" value="1"/>
</dbReference>
<dbReference type="Gene3D" id="2.60.120.600">
    <property type="entry name" value="Domain of unknown function DUF1214, C-terminal domain"/>
    <property type="match status" value="1"/>
</dbReference>
<evidence type="ECO:0000259" key="2">
    <source>
        <dbReference type="Pfam" id="PF06863"/>
    </source>
</evidence>
<accession>A0A7G8PBG2</accession>
<protein>
    <submittedName>
        <fullName evidence="3">DUF1254 domain-containing protein</fullName>
    </submittedName>
</protein>
<dbReference type="Gene3D" id="1.10.3360.10">
    <property type="entry name" value="VPA0735-like domain"/>
    <property type="match status" value="1"/>
</dbReference>
<dbReference type="AlphaFoldDB" id="A0A7G8PBG2"/>
<dbReference type="Pfam" id="PF06742">
    <property type="entry name" value="DUF1214"/>
    <property type="match status" value="1"/>
</dbReference>
<sequence>MSSKIKNMSAEVKTHGVVSGHSGAVNRVARALAGLTGLAVIIAMVVACGGKNESPAPSTSTSAAATGGDLAAAAQDAYTYAYPLVTMEYTRRVLTNTVEPQGTAAPMGQFVRMREYPNAQFRAVTAPNADTLYTQAWFDVAKEPWIVSVPDMGDRYFLLPMLDGWTEVFASPGKRTTGGKAQTFAITGPGWSGTLPPGVTEYKSATAMVWLLGRIFCTGTPEDYAAVHALQDQITAVPLSAYGKPYTAAPGVVDPAVDTKTAVREQVNALSGADYFRTFADLLKTNPPTAADAPTVQTLAKLGIVPGQAFDATKLDPGVASALADAPKAAQRKIMAWAKDGIAAGDNTFQNGWLFTTKTGTYGTNYLQRAYITAIGLGANLPQDAVYPTSEGPSQQVKYNGANKYVMHFDKGQLPPVKGFWSLTMYDADYFFVDNPLNRYTLSQRDNLTTNPDGSVDLLIQADPPSDTANWLPAPKGDFVLMLRMYWPQETAPSIIDGTWKVPPVTQAP</sequence>
<dbReference type="Proteomes" id="UP000515498">
    <property type="component" value="Chromosome"/>
</dbReference>
<gene>
    <name evidence="3" type="ORF">HZU40_26395</name>
</gene>
<dbReference type="InterPro" id="IPR037049">
    <property type="entry name" value="DUF1214_C_sf"/>
</dbReference>
<evidence type="ECO:0000259" key="1">
    <source>
        <dbReference type="Pfam" id="PF06742"/>
    </source>
</evidence>
<dbReference type="SUPFAM" id="SSF160935">
    <property type="entry name" value="VPA0735-like"/>
    <property type="match status" value="1"/>
</dbReference>
<evidence type="ECO:0000313" key="4">
    <source>
        <dbReference type="Proteomes" id="UP000515498"/>
    </source>
</evidence>
<organism evidence="3 4">
    <name type="scientific">Mycolicibacterium fluoranthenivorans</name>
    <dbReference type="NCBI Taxonomy" id="258505"/>
    <lineage>
        <taxon>Bacteria</taxon>
        <taxon>Bacillati</taxon>
        <taxon>Actinomycetota</taxon>
        <taxon>Actinomycetes</taxon>
        <taxon>Mycobacteriales</taxon>
        <taxon>Mycobacteriaceae</taxon>
        <taxon>Mycolicibacterium</taxon>
    </lineage>
</organism>
<dbReference type="InterPro" id="IPR010679">
    <property type="entry name" value="DUF1254"/>
</dbReference>
<dbReference type="PANTHER" id="PTHR36509">
    <property type="entry name" value="BLL3101 PROTEIN"/>
    <property type="match status" value="1"/>
</dbReference>
<name>A0A7G8PBG2_9MYCO</name>
<dbReference type="EMBL" id="CP059894">
    <property type="protein sequence ID" value="QNJ91678.1"/>
    <property type="molecule type" value="Genomic_DNA"/>
</dbReference>
<dbReference type="InterPro" id="IPR037050">
    <property type="entry name" value="DUF1254_sf"/>
</dbReference>
<reference evidence="3 4" key="1">
    <citation type="submission" date="2020-07" db="EMBL/GenBank/DDBJ databases">
        <title>Draft genome sequence of four isobutane-metabolizing strains capable of cometabolically degrading diverse ether contaminants.</title>
        <authorList>
            <person name="Chen W."/>
            <person name="Faulkner N."/>
            <person name="Smith C."/>
            <person name="Hyman M."/>
        </authorList>
    </citation>
    <scope>NUCLEOTIDE SEQUENCE [LARGE SCALE GENOMIC DNA]</scope>
    <source>
        <strain evidence="3 4">2A</strain>
    </source>
</reference>
<feature type="domain" description="DUF1214" evidence="1">
    <location>
        <begin position="385"/>
        <end position="490"/>
    </location>
</feature>
<evidence type="ECO:0000313" key="3">
    <source>
        <dbReference type="EMBL" id="QNJ91678.1"/>
    </source>
</evidence>
<dbReference type="InterPro" id="IPR010621">
    <property type="entry name" value="DUF1214"/>
</dbReference>